<dbReference type="GeneID" id="14886622"/>
<dbReference type="GO" id="GO:0003924">
    <property type="term" value="F:GTPase activity"/>
    <property type="evidence" value="ECO:0007669"/>
    <property type="project" value="InterPro"/>
</dbReference>
<evidence type="ECO:0000313" key="7">
    <source>
        <dbReference type="Proteomes" id="UP000014680"/>
    </source>
</evidence>
<evidence type="ECO:0000256" key="3">
    <source>
        <dbReference type="ARBA" id="ARBA00023134"/>
    </source>
</evidence>
<name>L7FL57_ENTIV</name>
<dbReference type="GO" id="GO:0003746">
    <property type="term" value="F:translation elongation factor activity"/>
    <property type="evidence" value="ECO:0007669"/>
    <property type="project" value="UniProtKB-KW"/>
</dbReference>
<reference evidence="6 7" key="1">
    <citation type="submission" date="2012-10" db="EMBL/GenBank/DDBJ databases">
        <authorList>
            <person name="Zafar N."/>
            <person name="Inman J."/>
            <person name="Hall N."/>
            <person name="Lorenzi H."/>
            <person name="Caler E."/>
        </authorList>
    </citation>
    <scope>NUCLEOTIDE SEQUENCE [LARGE SCALE GENOMIC DNA]</scope>
    <source>
        <strain evidence="6 7">IP1</strain>
    </source>
</reference>
<comment type="similarity">
    <text evidence="1">Belongs to the TRAFAC class translation factor GTPase superfamily. Classic translation factor GTPase family. EF-Tu/EF-1A subfamily.</text>
</comment>
<dbReference type="EMBL" id="KB206840">
    <property type="protein sequence ID" value="ELP87642.1"/>
    <property type="molecule type" value="Genomic_DNA"/>
</dbReference>
<keyword evidence="2" id="KW-0547">Nucleotide-binding</keyword>
<dbReference type="InterPro" id="IPR050100">
    <property type="entry name" value="TRAFAC_GTPase_members"/>
</dbReference>
<dbReference type="SUPFAM" id="SSF50465">
    <property type="entry name" value="EF-Tu/eEF-1alpha/eIF2-gamma C-terminal domain"/>
    <property type="match status" value="1"/>
</dbReference>
<dbReference type="InterPro" id="IPR054696">
    <property type="entry name" value="GTP-eEF1A_C"/>
</dbReference>
<dbReference type="InterPro" id="IPR000795">
    <property type="entry name" value="T_Tr_GTP-bd_dom"/>
</dbReference>
<keyword evidence="6" id="KW-0648">Protein biosynthesis</keyword>
<dbReference type="RefSeq" id="XP_004254413.1">
    <property type="nucleotide sequence ID" value="XM_004254365.1"/>
</dbReference>
<evidence type="ECO:0000256" key="1">
    <source>
        <dbReference type="ARBA" id="ARBA00007249"/>
    </source>
</evidence>
<organism evidence="6 7">
    <name type="scientific">Entamoeba invadens IP1</name>
    <dbReference type="NCBI Taxonomy" id="370355"/>
    <lineage>
        <taxon>Eukaryota</taxon>
        <taxon>Amoebozoa</taxon>
        <taxon>Evosea</taxon>
        <taxon>Archamoebae</taxon>
        <taxon>Mastigamoebida</taxon>
        <taxon>Entamoebidae</taxon>
        <taxon>Entamoeba</taxon>
    </lineage>
</organism>
<dbReference type="InterPro" id="IPR027417">
    <property type="entry name" value="P-loop_NTPase"/>
</dbReference>
<dbReference type="SUPFAM" id="SSF52540">
    <property type="entry name" value="P-loop containing nucleoside triphosphate hydrolases"/>
    <property type="match status" value="1"/>
</dbReference>
<dbReference type="PANTHER" id="PTHR23115">
    <property type="entry name" value="TRANSLATION FACTOR"/>
    <property type="match status" value="1"/>
</dbReference>
<dbReference type="VEuPathDB" id="AmoebaDB:EIN_195160"/>
<keyword evidence="6" id="KW-0251">Elongation factor</keyword>
<dbReference type="SUPFAM" id="SSF50447">
    <property type="entry name" value="Translation proteins"/>
    <property type="match status" value="1"/>
</dbReference>
<dbReference type="CDD" id="cd01513">
    <property type="entry name" value="Translation_factor_III"/>
    <property type="match status" value="1"/>
</dbReference>
<evidence type="ECO:0000256" key="2">
    <source>
        <dbReference type="ARBA" id="ARBA00022741"/>
    </source>
</evidence>
<proteinExistence type="inferred from homology"/>
<dbReference type="AlphaFoldDB" id="L7FL57"/>
<dbReference type="Pfam" id="PF22594">
    <property type="entry name" value="GTP-eEF1A_C"/>
    <property type="match status" value="1"/>
</dbReference>
<protein>
    <submittedName>
        <fullName evidence="6">Elongation factor 1-alpha, putative</fullName>
    </submittedName>
</protein>
<keyword evidence="7" id="KW-1185">Reference proteome</keyword>
<dbReference type="Pfam" id="PF00009">
    <property type="entry name" value="GTP_EFTU"/>
    <property type="match status" value="1"/>
</dbReference>
<dbReference type="InterPro" id="IPR009001">
    <property type="entry name" value="Transl_elong_EF1A/Init_IF2_C"/>
</dbReference>
<dbReference type="KEGG" id="eiv:EIN_195160"/>
<dbReference type="OrthoDB" id="342024at2759"/>
<dbReference type="GO" id="GO:0005525">
    <property type="term" value="F:GTP binding"/>
    <property type="evidence" value="ECO:0007669"/>
    <property type="project" value="UniProtKB-KW"/>
</dbReference>
<feature type="domain" description="GTP-eEF1A C-terminal" evidence="5">
    <location>
        <begin position="347"/>
        <end position="444"/>
    </location>
</feature>
<sequence length="488" mass="55168">MSTLNEHLNIVVVGPFQSGKSTFLGHLFAGLQIIDQRTIDQYKRECIETQRPNCEYAWVFEKTKREKCKSLTNIQLTKGIIAKNSLLFKEKLSHDQLRRTTMEEFEKMNISFIDTPGNIKYIKNTIRGIHKGDVSFLVVSASQKFDDQKEAIIEKLILLKAFLVDLVAVIITKMGEVKYSEFRFEETKYKILDLLKVVRIKSENVRLIPIDGLRGDNLTVSSKNMTWAINKTGTVTDLLNTLKTPERSRLDTLPFRMTVEDVYKISGVGTVLVGIVESGIVRANQLFTVSPSGLSAKTKSVEMLGNSISEGKSRDFVGVNVANTTCRDYKIGEVLSDLNCPAVRCEQFVAQIKIVDDRIVKKGWAPTMNIHMAQVPCVVLDIVKILKRNAPEKKLSSVEIMKEDIAVVTIMPIKPVCVETFHDFPKLGTFVLRDNGNIAAYGGVKEVIPWSITSKETIMKYCAKHSVFAGRKEASYYYSWRTKDIRLY</sequence>
<evidence type="ECO:0000259" key="5">
    <source>
        <dbReference type="Pfam" id="PF22594"/>
    </source>
</evidence>
<dbReference type="Gene3D" id="3.40.50.300">
    <property type="entry name" value="P-loop containing nucleotide triphosphate hydrolases"/>
    <property type="match status" value="1"/>
</dbReference>
<accession>L7FL57</accession>
<evidence type="ECO:0000313" key="6">
    <source>
        <dbReference type="EMBL" id="ELP87642.1"/>
    </source>
</evidence>
<dbReference type="Proteomes" id="UP000014680">
    <property type="component" value="Unassembled WGS sequence"/>
</dbReference>
<evidence type="ECO:0000259" key="4">
    <source>
        <dbReference type="Pfam" id="PF00009"/>
    </source>
</evidence>
<dbReference type="InterPro" id="IPR009000">
    <property type="entry name" value="Transl_B-barrel_sf"/>
</dbReference>
<feature type="domain" description="Tr-type G" evidence="4">
    <location>
        <begin position="6"/>
        <end position="224"/>
    </location>
</feature>
<keyword evidence="3" id="KW-0342">GTP-binding</keyword>
<gene>
    <name evidence="6" type="ORF">EIN_195160</name>
</gene>
<dbReference type="Gene3D" id="2.40.30.10">
    <property type="entry name" value="Translation factors"/>
    <property type="match status" value="2"/>
</dbReference>